<keyword evidence="5" id="KW-0031">Aminopeptidase</keyword>
<dbReference type="SUPFAM" id="SSF53092">
    <property type="entry name" value="Creatinase/prolidase N-terminal domain"/>
    <property type="match status" value="1"/>
</dbReference>
<dbReference type="InterPro" id="IPR000994">
    <property type="entry name" value="Pept_M24"/>
</dbReference>
<dbReference type="InterPro" id="IPR036005">
    <property type="entry name" value="Creatinase/aminopeptidase-like"/>
</dbReference>
<comment type="caution">
    <text evidence="5">The sequence shown here is derived from an EMBL/GenBank/DDBJ whole genome shotgun (WGS) entry which is preliminary data.</text>
</comment>
<keyword evidence="5" id="KW-0645">Protease</keyword>
<keyword evidence="2 5" id="KW-0378">Hydrolase</keyword>
<feature type="domain" description="Peptidase M24" evidence="3">
    <location>
        <begin position="143"/>
        <end position="361"/>
    </location>
</feature>
<gene>
    <name evidence="5" type="primary">map_19</name>
    <name evidence="5" type="ORF">SDC9_28595</name>
</gene>
<dbReference type="SUPFAM" id="SSF55920">
    <property type="entry name" value="Creatinase/aminopeptidase"/>
    <property type="match status" value="1"/>
</dbReference>
<accession>A0A644UUJ2</accession>
<dbReference type="PANTHER" id="PTHR46112">
    <property type="entry name" value="AMINOPEPTIDASE"/>
    <property type="match status" value="1"/>
</dbReference>
<dbReference type="InterPro" id="IPR029149">
    <property type="entry name" value="Creatin/AminoP/Spt16_N"/>
</dbReference>
<keyword evidence="1" id="KW-0479">Metal-binding</keyword>
<sequence length="377" mass="41271">MKQLLDELEKHSCDAYVAYDSSEDADMRYLSGFLASDPYIYVFSREGNSTLIVSSMEETRARYESACSIVTRISAGLPELLKKYADPDLAVSHMIRNFAGPRLLVPPSMPVGFAHKLSGVADVIIDSGTIAGIRSIKTEEEIEKIRYVQKKNETATRAAIDAIRKSEPDQRGILMLDDAPLTSERIRDIIHYALRPFCCEDIDTIVSCGDASSMPHARGTGPLYANQPIVLDVFPRSELTGYFADMTRTISKGVPSDEIIRMYDAVQKAKELAVSMIRPGVTGAFVYAAVVELFQQNGYETAGSSGFTHSLGHGVGLEIHEAPSLSPSGGELKEGQVITLEPGLYYQGVGGVRLEDMGVVTSDGFDRFTCFEEKLII</sequence>
<dbReference type="InterPro" id="IPR050659">
    <property type="entry name" value="Peptidase_M24B"/>
</dbReference>
<evidence type="ECO:0000313" key="5">
    <source>
        <dbReference type="EMBL" id="MPL82647.1"/>
    </source>
</evidence>
<dbReference type="Pfam" id="PF01321">
    <property type="entry name" value="Creatinase_N"/>
    <property type="match status" value="1"/>
</dbReference>
<dbReference type="Gene3D" id="3.40.350.10">
    <property type="entry name" value="Creatinase/prolidase N-terminal domain"/>
    <property type="match status" value="1"/>
</dbReference>
<dbReference type="GO" id="GO:0046872">
    <property type="term" value="F:metal ion binding"/>
    <property type="evidence" value="ECO:0007669"/>
    <property type="project" value="UniProtKB-KW"/>
</dbReference>
<dbReference type="Pfam" id="PF00557">
    <property type="entry name" value="Peptidase_M24"/>
    <property type="match status" value="1"/>
</dbReference>
<evidence type="ECO:0000256" key="1">
    <source>
        <dbReference type="ARBA" id="ARBA00022723"/>
    </source>
</evidence>
<dbReference type="EC" id="3.4.11.18" evidence="5"/>
<dbReference type="EMBL" id="VSSQ01000165">
    <property type="protein sequence ID" value="MPL82647.1"/>
    <property type="molecule type" value="Genomic_DNA"/>
</dbReference>
<dbReference type="PROSITE" id="PS00491">
    <property type="entry name" value="PROLINE_PEPTIDASE"/>
    <property type="match status" value="1"/>
</dbReference>
<dbReference type="GO" id="GO:0004239">
    <property type="term" value="F:initiator methionyl aminopeptidase activity"/>
    <property type="evidence" value="ECO:0007669"/>
    <property type="project" value="UniProtKB-EC"/>
</dbReference>
<evidence type="ECO:0000259" key="4">
    <source>
        <dbReference type="Pfam" id="PF01321"/>
    </source>
</evidence>
<dbReference type="PANTHER" id="PTHR46112:SF2">
    <property type="entry name" value="XAA-PRO AMINOPEPTIDASE P-RELATED"/>
    <property type="match status" value="1"/>
</dbReference>
<name>A0A644UUJ2_9ZZZZ</name>
<dbReference type="InterPro" id="IPR000587">
    <property type="entry name" value="Creatinase_N"/>
</dbReference>
<dbReference type="AlphaFoldDB" id="A0A644UUJ2"/>
<evidence type="ECO:0000256" key="2">
    <source>
        <dbReference type="ARBA" id="ARBA00022801"/>
    </source>
</evidence>
<dbReference type="InterPro" id="IPR001131">
    <property type="entry name" value="Peptidase_M24B_aminopep-P_CS"/>
</dbReference>
<reference evidence="5" key="1">
    <citation type="submission" date="2019-08" db="EMBL/GenBank/DDBJ databases">
        <authorList>
            <person name="Kucharzyk K."/>
            <person name="Murdoch R.W."/>
            <person name="Higgins S."/>
            <person name="Loffler F."/>
        </authorList>
    </citation>
    <scope>NUCLEOTIDE SEQUENCE</scope>
</reference>
<protein>
    <submittedName>
        <fullName evidence="5">Methionine aminopeptidase</fullName>
        <ecNumber evidence="5">3.4.11.18</ecNumber>
    </submittedName>
</protein>
<feature type="domain" description="Creatinase N-terminal" evidence="4">
    <location>
        <begin position="2"/>
        <end position="85"/>
    </location>
</feature>
<proteinExistence type="predicted"/>
<dbReference type="Gene3D" id="3.90.230.10">
    <property type="entry name" value="Creatinase/methionine aminopeptidase superfamily"/>
    <property type="match status" value="1"/>
</dbReference>
<organism evidence="5">
    <name type="scientific">bioreactor metagenome</name>
    <dbReference type="NCBI Taxonomy" id="1076179"/>
    <lineage>
        <taxon>unclassified sequences</taxon>
        <taxon>metagenomes</taxon>
        <taxon>ecological metagenomes</taxon>
    </lineage>
</organism>
<evidence type="ECO:0000259" key="3">
    <source>
        <dbReference type="Pfam" id="PF00557"/>
    </source>
</evidence>